<organism evidence="1 2">
    <name type="scientific">Larkinella terrae</name>
    <dbReference type="NCBI Taxonomy" id="2025311"/>
    <lineage>
        <taxon>Bacteria</taxon>
        <taxon>Pseudomonadati</taxon>
        <taxon>Bacteroidota</taxon>
        <taxon>Cytophagia</taxon>
        <taxon>Cytophagales</taxon>
        <taxon>Spirosomataceae</taxon>
        <taxon>Larkinella</taxon>
    </lineage>
</organism>
<protein>
    <submittedName>
        <fullName evidence="1">Uncharacterized protein</fullName>
    </submittedName>
</protein>
<dbReference type="EMBL" id="WJXZ01000014">
    <property type="protein sequence ID" value="MRS64132.1"/>
    <property type="molecule type" value="Genomic_DNA"/>
</dbReference>
<name>A0A7K0EQU9_9BACT</name>
<dbReference type="OrthoDB" id="963408at2"/>
<sequence length="65" mass="7409">MNTDDLKPLWEAYKEEVGNSMHWSEKELLQLIKPATVAYPWYQSYRHAILNVGVSVLLLGITSGC</sequence>
<keyword evidence="2" id="KW-1185">Reference proteome</keyword>
<dbReference type="Proteomes" id="UP000441754">
    <property type="component" value="Unassembled WGS sequence"/>
</dbReference>
<gene>
    <name evidence="1" type="ORF">GJJ30_22735</name>
</gene>
<evidence type="ECO:0000313" key="2">
    <source>
        <dbReference type="Proteomes" id="UP000441754"/>
    </source>
</evidence>
<reference evidence="1 2" key="1">
    <citation type="journal article" date="2018" name="Antonie Van Leeuwenhoek">
        <title>Larkinella terrae sp. nov., isolated from soil on Jeju Island, South Korea.</title>
        <authorList>
            <person name="Ten L.N."/>
            <person name="Jeon J."/>
            <person name="Park S.J."/>
            <person name="Park S."/>
            <person name="Lee S.Y."/>
            <person name="Kim M.K."/>
            <person name="Jung H.Y."/>
        </authorList>
    </citation>
    <scope>NUCLEOTIDE SEQUENCE [LARGE SCALE GENOMIC DNA]</scope>
    <source>
        <strain evidence="1 2">KCTC 52001</strain>
    </source>
</reference>
<evidence type="ECO:0000313" key="1">
    <source>
        <dbReference type="EMBL" id="MRS64132.1"/>
    </source>
</evidence>
<comment type="caution">
    <text evidence="1">The sequence shown here is derived from an EMBL/GenBank/DDBJ whole genome shotgun (WGS) entry which is preliminary data.</text>
</comment>
<dbReference type="AlphaFoldDB" id="A0A7K0EQU9"/>
<proteinExistence type="predicted"/>
<accession>A0A7K0EQU9</accession>
<dbReference type="RefSeq" id="WP_154177497.1">
    <property type="nucleotide sequence ID" value="NZ_WJXZ01000014.1"/>
</dbReference>